<organism evidence="8 9">
    <name type="scientific">Coniochaeta hoffmannii</name>
    <dbReference type="NCBI Taxonomy" id="91930"/>
    <lineage>
        <taxon>Eukaryota</taxon>
        <taxon>Fungi</taxon>
        <taxon>Dikarya</taxon>
        <taxon>Ascomycota</taxon>
        <taxon>Pezizomycotina</taxon>
        <taxon>Sordariomycetes</taxon>
        <taxon>Sordariomycetidae</taxon>
        <taxon>Coniochaetales</taxon>
        <taxon>Coniochaetaceae</taxon>
        <taxon>Coniochaeta</taxon>
    </lineage>
</organism>
<dbReference type="AlphaFoldDB" id="A0AA38RN76"/>
<comment type="subcellular location">
    <subcellularLocation>
        <location evidence="1">Nucleus</location>
        <location evidence="1">Nucleolus</location>
    </subcellularLocation>
</comment>
<dbReference type="PANTHER" id="PTHR17039">
    <property type="entry name" value="U3 SMALL NUCLEOLAR RIBONUCLEOPROTEIN PROTEIN MPP10"/>
    <property type="match status" value="1"/>
</dbReference>
<feature type="region of interest" description="Disordered" evidence="7">
    <location>
        <begin position="1"/>
        <end position="30"/>
    </location>
</feature>
<dbReference type="PIRSF" id="PIRSF017300">
    <property type="entry name" value="snoRNP_Mpp10"/>
    <property type="match status" value="1"/>
</dbReference>
<name>A0AA38RN76_9PEZI</name>
<keyword evidence="9" id="KW-1185">Reference proteome</keyword>
<feature type="compositionally biased region" description="Gly residues" evidence="7">
    <location>
        <begin position="185"/>
        <end position="197"/>
    </location>
</feature>
<feature type="compositionally biased region" description="Basic and acidic residues" evidence="7">
    <location>
        <begin position="735"/>
        <end position="748"/>
    </location>
</feature>
<reference evidence="8" key="1">
    <citation type="submission" date="2022-07" db="EMBL/GenBank/DDBJ databases">
        <title>Fungi with potential for degradation of polypropylene.</title>
        <authorList>
            <person name="Gostincar C."/>
        </authorList>
    </citation>
    <scope>NUCLEOTIDE SEQUENCE</scope>
    <source>
        <strain evidence="8">EXF-13287</strain>
    </source>
</reference>
<dbReference type="Pfam" id="PF04006">
    <property type="entry name" value="Mpp10"/>
    <property type="match status" value="1"/>
</dbReference>
<feature type="compositionally biased region" description="Acidic residues" evidence="7">
    <location>
        <begin position="343"/>
        <end position="377"/>
    </location>
</feature>
<keyword evidence="3" id="KW-0698">rRNA processing</keyword>
<dbReference type="EMBL" id="JANBVN010000125">
    <property type="protein sequence ID" value="KAJ9142248.1"/>
    <property type="molecule type" value="Genomic_DNA"/>
</dbReference>
<comment type="caution">
    <text evidence="8">The sequence shown here is derived from an EMBL/GenBank/DDBJ whole genome shotgun (WGS) entry which is preliminary data.</text>
</comment>
<sequence length="782" mass="85114">MAGTASTTSSSLTSTSHTLTATGPQTSPTTTTSAMAAAIFAATSASSSFGTSLLDALRAENRHVFLQPPTALPAASLQVAKDTLDTLAGQVADSQLERIKSQGKRKRGEEKAEILKIRKVHVDGFETGQVWQQAKRIVKATLNEVEESLRALEDSPSLDANDDISVQPSSVRRDEQGDDSEEGAGSHGSGLYTGDGGSEVDGELEEDILGGPGSDGLEDGQSLDGGSEADEFEIEHEDWDEDEEHAGNDDGHLGQSSAEFVEDPNGLNDGFFSIDEFNKQTQWLEEQDARADPNTDQVSDEEELDWHADPMAQPSNTNKRHDPTKRPLGTEAMPHLDQRGGNDADDDDDGDDDEDGPTFGDMDLDAPEGASDDEMEDATGNGMDDGPDLTANDIFYKDFFAPPARKAKKGSKSKSVDFAPKEKLDDADVERAMNNVHRDLFDDLSEQDDSDDALSDASAGDPKSRRSAHERRQAKLAEEIRKLEAEAVAKRDWTLSGETTGTERPINSLLGEDLAFEHVGKPVPVITEEVSESLEALIKRRILAGEFDELVRRRPDASDLRNGETRRGLVELDDNKGKQSLAELYEEEHVKNANPDAYVSKADEKLRHEEKEVERMWKDVCARLDALSSWHYKPKPAAPSLTVVADVATITMEDAQPATAQGVHGGESMIAPQEVYNPGKDTAEEGEVVAKSGLPIARQEMSREEKLRRRRREKERIRKSGGDAAGDGRQTLSKKAQEKKDTMADLKKGGVRVINRKGEVVDVDGNKVSGEKRAATSVAFKL</sequence>
<feature type="compositionally biased region" description="Basic and acidic residues" evidence="7">
    <location>
        <begin position="419"/>
        <end position="441"/>
    </location>
</feature>
<evidence type="ECO:0000256" key="1">
    <source>
        <dbReference type="ARBA" id="ARBA00004604"/>
    </source>
</evidence>
<evidence type="ECO:0000313" key="8">
    <source>
        <dbReference type="EMBL" id="KAJ9142248.1"/>
    </source>
</evidence>
<evidence type="ECO:0000256" key="6">
    <source>
        <dbReference type="ARBA" id="ARBA00029455"/>
    </source>
</evidence>
<dbReference type="Proteomes" id="UP001174691">
    <property type="component" value="Unassembled WGS sequence"/>
</dbReference>
<dbReference type="GO" id="GO:0034457">
    <property type="term" value="C:Mpp10 complex"/>
    <property type="evidence" value="ECO:0007669"/>
    <property type="project" value="InterPro"/>
</dbReference>
<dbReference type="GO" id="GO:0006364">
    <property type="term" value="P:rRNA processing"/>
    <property type="evidence" value="ECO:0007669"/>
    <property type="project" value="UniProtKB-KW"/>
</dbReference>
<keyword evidence="4" id="KW-0539">Nucleus</keyword>
<proteinExistence type="inferred from homology"/>
<keyword evidence="2" id="KW-0690">Ribosome biogenesis</keyword>
<dbReference type="GO" id="GO:0005732">
    <property type="term" value="C:sno(s)RNA-containing ribonucleoprotein complex"/>
    <property type="evidence" value="ECO:0007669"/>
    <property type="project" value="InterPro"/>
</dbReference>
<feature type="region of interest" description="Disordered" evidence="7">
    <location>
        <begin position="699"/>
        <end position="749"/>
    </location>
</feature>
<dbReference type="GO" id="GO:0032040">
    <property type="term" value="C:small-subunit processome"/>
    <property type="evidence" value="ECO:0007669"/>
    <property type="project" value="TreeGrafter"/>
</dbReference>
<protein>
    <submittedName>
        <fullName evidence="8">U3 small nucleolar ribonucleoprotein MPP10</fullName>
    </submittedName>
</protein>
<evidence type="ECO:0000256" key="7">
    <source>
        <dbReference type="SAM" id="MobiDB-lite"/>
    </source>
</evidence>
<dbReference type="InterPro" id="IPR012173">
    <property type="entry name" value="Mpp10"/>
</dbReference>
<evidence type="ECO:0000256" key="2">
    <source>
        <dbReference type="ARBA" id="ARBA00022517"/>
    </source>
</evidence>
<evidence type="ECO:0000256" key="3">
    <source>
        <dbReference type="ARBA" id="ARBA00022552"/>
    </source>
</evidence>
<feature type="compositionally biased region" description="Acidic residues" evidence="7">
    <location>
        <begin position="227"/>
        <end position="244"/>
    </location>
</feature>
<feature type="region of interest" description="Disordered" evidence="7">
    <location>
        <begin position="151"/>
        <end position="474"/>
    </location>
</feature>
<keyword evidence="5 8" id="KW-0687">Ribonucleoprotein</keyword>
<feature type="compositionally biased region" description="Acidic residues" evidence="7">
    <location>
        <begin position="198"/>
        <end position="208"/>
    </location>
</feature>
<dbReference type="PANTHER" id="PTHR17039:SF0">
    <property type="entry name" value="U3 SMALL NUCLEOLAR RIBONUCLEOPROTEIN PROTEIN MPP10"/>
    <property type="match status" value="1"/>
</dbReference>
<comment type="similarity">
    <text evidence="6">Belongs to the MPP10 family.</text>
</comment>
<feature type="compositionally biased region" description="Acidic residues" evidence="7">
    <location>
        <begin position="442"/>
        <end position="454"/>
    </location>
</feature>
<accession>A0AA38RN76</accession>
<evidence type="ECO:0000313" key="9">
    <source>
        <dbReference type="Proteomes" id="UP001174691"/>
    </source>
</evidence>
<evidence type="ECO:0000256" key="5">
    <source>
        <dbReference type="ARBA" id="ARBA00023274"/>
    </source>
</evidence>
<gene>
    <name evidence="8" type="ORF">NKR19_g7315</name>
</gene>
<evidence type="ECO:0000256" key="4">
    <source>
        <dbReference type="ARBA" id="ARBA00023242"/>
    </source>
</evidence>